<dbReference type="GO" id="GO:0007019">
    <property type="term" value="P:microtubule depolymerization"/>
    <property type="evidence" value="ECO:0007669"/>
    <property type="project" value="UniProtKB-ARBA"/>
</dbReference>
<feature type="region of interest" description="Disordered" evidence="15">
    <location>
        <begin position="639"/>
        <end position="704"/>
    </location>
</feature>
<dbReference type="SMART" id="SM00129">
    <property type="entry name" value="KISc"/>
    <property type="match status" value="1"/>
</dbReference>
<keyword evidence="8" id="KW-0493">Microtubule</keyword>
<dbReference type="GO" id="GO:0005634">
    <property type="term" value="C:nucleus"/>
    <property type="evidence" value="ECO:0007669"/>
    <property type="project" value="UniProtKB-SubCell"/>
</dbReference>
<dbReference type="GO" id="GO:0008017">
    <property type="term" value="F:microtubule binding"/>
    <property type="evidence" value="ECO:0007669"/>
    <property type="project" value="InterPro"/>
</dbReference>
<evidence type="ECO:0000313" key="18">
    <source>
        <dbReference type="EMBL" id="KAE8292204.1"/>
    </source>
</evidence>
<evidence type="ECO:0000256" key="14">
    <source>
        <dbReference type="PROSITE-ProRule" id="PRU00283"/>
    </source>
</evidence>
<dbReference type="GO" id="GO:0005874">
    <property type="term" value="C:microtubule"/>
    <property type="evidence" value="ECO:0007669"/>
    <property type="project" value="UniProtKB-KW"/>
</dbReference>
<evidence type="ECO:0000256" key="12">
    <source>
        <dbReference type="ARBA" id="ARBA00023242"/>
    </source>
</evidence>
<dbReference type="PROSITE" id="PS50067">
    <property type="entry name" value="KINESIN_MOTOR_2"/>
    <property type="match status" value="1"/>
</dbReference>
<feature type="compositionally biased region" description="Polar residues" evidence="15">
    <location>
        <begin position="2247"/>
        <end position="2260"/>
    </location>
</feature>
<dbReference type="PROSITE" id="PS00411">
    <property type="entry name" value="KINESIN_MOTOR_1"/>
    <property type="match status" value="1"/>
</dbReference>
<feature type="compositionally biased region" description="Polar residues" evidence="15">
    <location>
        <begin position="2005"/>
        <end position="2024"/>
    </location>
</feature>
<dbReference type="Pfam" id="PF12478">
    <property type="entry name" value="UBAP2-Lig"/>
    <property type="match status" value="1"/>
</dbReference>
<dbReference type="Gene3D" id="1.10.8.10">
    <property type="entry name" value="DNA helicase RuvA subunit, C-terminal domain"/>
    <property type="match status" value="1"/>
</dbReference>
<feature type="compositionally biased region" description="Polar residues" evidence="15">
    <location>
        <begin position="657"/>
        <end position="672"/>
    </location>
</feature>
<feature type="compositionally biased region" description="Low complexity" evidence="15">
    <location>
        <begin position="1969"/>
        <end position="1982"/>
    </location>
</feature>
<organism evidence="18 19">
    <name type="scientific">Larimichthys crocea</name>
    <name type="common">Large yellow croaker</name>
    <name type="synonym">Pseudosciaena crocea</name>
    <dbReference type="NCBI Taxonomy" id="215358"/>
    <lineage>
        <taxon>Eukaryota</taxon>
        <taxon>Metazoa</taxon>
        <taxon>Chordata</taxon>
        <taxon>Craniata</taxon>
        <taxon>Vertebrata</taxon>
        <taxon>Euteleostomi</taxon>
        <taxon>Actinopterygii</taxon>
        <taxon>Neopterygii</taxon>
        <taxon>Teleostei</taxon>
        <taxon>Neoteleostei</taxon>
        <taxon>Acanthomorphata</taxon>
        <taxon>Eupercaria</taxon>
        <taxon>Sciaenidae</taxon>
        <taxon>Larimichthys</taxon>
    </lineage>
</organism>
<gene>
    <name evidence="18" type="ORF">D5F01_LYC09570</name>
</gene>
<feature type="region of interest" description="Disordered" evidence="15">
    <location>
        <begin position="1415"/>
        <end position="1551"/>
    </location>
</feature>
<keyword evidence="12" id="KW-0539">Nucleus</keyword>
<dbReference type="InterPro" id="IPR001752">
    <property type="entry name" value="Kinesin_motor_dom"/>
</dbReference>
<keyword evidence="19" id="KW-1185">Reference proteome</keyword>
<feature type="region of interest" description="Disordered" evidence="15">
    <location>
        <begin position="819"/>
        <end position="905"/>
    </location>
</feature>
<feature type="compositionally biased region" description="Low complexity" evidence="15">
    <location>
        <begin position="1894"/>
        <end position="1932"/>
    </location>
</feature>
<dbReference type="PRINTS" id="PR00380">
    <property type="entry name" value="KINESINHEAVY"/>
</dbReference>
<dbReference type="SUPFAM" id="SSF46934">
    <property type="entry name" value="UBA-like"/>
    <property type="match status" value="1"/>
</dbReference>
<dbReference type="Proteomes" id="UP000424527">
    <property type="component" value="Unassembled WGS sequence"/>
</dbReference>
<keyword evidence="11 14" id="KW-0505">Motor protein</keyword>
<feature type="region of interest" description="Disordered" evidence="15">
    <location>
        <begin position="1777"/>
        <end position="1809"/>
    </location>
</feature>
<keyword evidence="9 14" id="KW-0547">Nucleotide-binding</keyword>
<evidence type="ECO:0000259" key="17">
    <source>
        <dbReference type="PROSITE" id="PS50105"/>
    </source>
</evidence>
<dbReference type="Gene3D" id="1.10.150.50">
    <property type="entry name" value="Transcription Factor, Ets-1"/>
    <property type="match status" value="1"/>
</dbReference>
<dbReference type="PROSITE" id="PS50105">
    <property type="entry name" value="SAM_DOMAIN"/>
    <property type="match status" value="1"/>
</dbReference>
<evidence type="ECO:0000256" key="10">
    <source>
        <dbReference type="ARBA" id="ARBA00022840"/>
    </source>
</evidence>
<dbReference type="Gene3D" id="3.40.850.10">
    <property type="entry name" value="Kinesin motor domain"/>
    <property type="match status" value="1"/>
</dbReference>
<dbReference type="GO" id="GO:0007018">
    <property type="term" value="P:microtubule-based movement"/>
    <property type="evidence" value="ECO:0007669"/>
    <property type="project" value="InterPro"/>
</dbReference>
<evidence type="ECO:0000256" key="11">
    <source>
        <dbReference type="ARBA" id="ARBA00023175"/>
    </source>
</evidence>
<dbReference type="CDD" id="cd01367">
    <property type="entry name" value="KISc_KIF2_like"/>
    <property type="match status" value="1"/>
</dbReference>
<feature type="compositionally biased region" description="Low complexity" evidence="15">
    <location>
        <begin position="2161"/>
        <end position="2180"/>
    </location>
</feature>
<dbReference type="Pfam" id="PF00225">
    <property type="entry name" value="Kinesin"/>
    <property type="match status" value="1"/>
</dbReference>
<comment type="similarity">
    <text evidence="13">Belongs to the TRAFAC class myosin-kinesin ATPase superfamily. Kinesin family. KIN-13 subfamily.</text>
</comment>
<dbReference type="InterPro" id="IPR036961">
    <property type="entry name" value="Kinesin_motor_dom_sf"/>
</dbReference>
<dbReference type="GO" id="GO:0005524">
    <property type="term" value="F:ATP binding"/>
    <property type="evidence" value="ECO:0007669"/>
    <property type="project" value="UniProtKB-UniRule"/>
</dbReference>
<dbReference type="InterPro" id="IPR009060">
    <property type="entry name" value="UBA-like_sf"/>
</dbReference>
<evidence type="ECO:0000256" key="3">
    <source>
        <dbReference type="ARBA" id="ARBA00004496"/>
    </source>
</evidence>
<feature type="compositionally biased region" description="Basic residues" evidence="15">
    <location>
        <begin position="677"/>
        <end position="689"/>
    </location>
</feature>
<dbReference type="CDD" id="cd14277">
    <property type="entry name" value="UBA_UBP2_like"/>
    <property type="match status" value="1"/>
</dbReference>
<dbReference type="InterPro" id="IPR001660">
    <property type="entry name" value="SAM"/>
</dbReference>
<feature type="compositionally biased region" description="Gly residues" evidence="15">
    <location>
        <begin position="2317"/>
        <end position="2327"/>
    </location>
</feature>
<feature type="region of interest" description="Disordered" evidence="15">
    <location>
        <begin position="1837"/>
        <end position="2046"/>
    </location>
</feature>
<evidence type="ECO:0000256" key="8">
    <source>
        <dbReference type="ARBA" id="ARBA00022701"/>
    </source>
</evidence>
<feature type="compositionally biased region" description="Polar residues" evidence="15">
    <location>
        <begin position="218"/>
        <end position="230"/>
    </location>
</feature>
<feature type="region of interest" description="Disordered" evidence="15">
    <location>
        <begin position="191"/>
        <end position="257"/>
    </location>
</feature>
<evidence type="ECO:0000259" key="16">
    <source>
        <dbReference type="PROSITE" id="PS50067"/>
    </source>
</evidence>
<evidence type="ECO:0000256" key="4">
    <source>
        <dbReference type="ARBA" id="ARBA00022454"/>
    </source>
</evidence>
<evidence type="ECO:0000256" key="15">
    <source>
        <dbReference type="SAM" id="MobiDB-lite"/>
    </source>
</evidence>
<keyword evidence="5" id="KW-0488">Methylation</keyword>
<evidence type="ECO:0000256" key="7">
    <source>
        <dbReference type="ARBA" id="ARBA00022553"/>
    </source>
</evidence>
<evidence type="ECO:0000256" key="5">
    <source>
        <dbReference type="ARBA" id="ARBA00022481"/>
    </source>
</evidence>
<dbReference type="PANTHER" id="PTHR16308">
    <property type="entry name" value="UBIQUITIN ASSOCIATED PROTEIN 2-LIKE/LINGERER"/>
    <property type="match status" value="1"/>
</dbReference>
<feature type="compositionally biased region" description="Low complexity" evidence="15">
    <location>
        <begin position="2025"/>
        <end position="2046"/>
    </location>
</feature>
<feature type="compositionally biased region" description="Basic residues" evidence="15">
    <location>
        <begin position="771"/>
        <end position="782"/>
    </location>
</feature>
<keyword evidence="6" id="KW-0963">Cytoplasm</keyword>
<dbReference type="FunFam" id="3.40.850.10:FF:000012">
    <property type="entry name" value="Kinesin-like protein"/>
    <property type="match status" value="1"/>
</dbReference>
<dbReference type="InterPro" id="IPR013761">
    <property type="entry name" value="SAM/pointed_sf"/>
</dbReference>
<feature type="compositionally biased region" description="Low complexity" evidence="15">
    <location>
        <begin position="2287"/>
        <end position="2296"/>
    </location>
</feature>
<dbReference type="SUPFAM" id="SSF52540">
    <property type="entry name" value="P-loop containing nucleoside triphosphate hydrolases"/>
    <property type="match status" value="1"/>
</dbReference>
<feature type="compositionally biased region" description="Low complexity" evidence="15">
    <location>
        <begin position="2406"/>
        <end position="2423"/>
    </location>
</feature>
<feature type="domain" description="SAM" evidence="17">
    <location>
        <begin position="9"/>
        <end position="64"/>
    </location>
</feature>
<feature type="region of interest" description="Disordered" evidence="15">
    <location>
        <begin position="739"/>
        <end position="786"/>
    </location>
</feature>
<dbReference type="GO" id="GO:0003777">
    <property type="term" value="F:microtubule motor activity"/>
    <property type="evidence" value="ECO:0007669"/>
    <property type="project" value="InterPro"/>
</dbReference>
<name>A0A6G0ILF3_LARCR</name>
<dbReference type="InterPro" id="IPR015940">
    <property type="entry name" value="UBA"/>
</dbReference>
<feature type="domain" description="Kinesin motor" evidence="16">
    <location>
        <begin position="312"/>
        <end position="637"/>
    </location>
</feature>
<keyword evidence="4" id="KW-0158">Chromosome</keyword>
<feature type="compositionally biased region" description="Low complexity" evidence="15">
    <location>
        <begin position="1847"/>
        <end position="1869"/>
    </location>
</feature>
<feature type="binding site" evidence="14">
    <location>
        <begin position="402"/>
        <end position="409"/>
    </location>
    <ligand>
        <name>ATP</name>
        <dbReference type="ChEBI" id="CHEBI:30616"/>
    </ligand>
</feature>
<reference evidence="18 19" key="1">
    <citation type="submission" date="2019-07" db="EMBL/GenBank/DDBJ databases">
        <title>Chromosome genome assembly for large yellow croaker.</title>
        <authorList>
            <person name="Xiao S."/>
        </authorList>
    </citation>
    <scope>NUCLEOTIDE SEQUENCE [LARGE SCALE GENOMIC DNA]</scope>
    <source>
        <strain evidence="18">JMULYC20181020</strain>
        <tissue evidence="18">Muscle</tissue>
    </source>
</reference>
<comment type="caution">
    <text evidence="18">The sequence shown here is derived from an EMBL/GenBank/DDBJ whole genome shotgun (WGS) entry which is preliminary data.</text>
</comment>
<dbReference type="PANTHER" id="PTHR16308:SF20">
    <property type="entry name" value="UBIQUITIN ASSOCIATED PROTEIN 2B ISOFORM X1"/>
    <property type="match status" value="1"/>
</dbReference>
<evidence type="ECO:0000256" key="13">
    <source>
        <dbReference type="ARBA" id="ARBA00061030"/>
    </source>
</evidence>
<sequence>MALCLYECLRAVGLQRHYARFTSVGVHRVAHLSGLTMEDYHNLGIRSMEDRTRLFHLVQMVKTLDLESLEYEDRDDDDNDYDQGDEGYAIADSSITYDGCGEPDEDEYDDVDEKSDAVNSFSKPSNVCRRLDFSCETSDHHQKPLPVGTVHAYASHNRNNESGQSKGSAISVQLELDTESPVVCSCKGNNNHRSDVRSHQSNHRTGANSKPDIVEGLSISNSHTRLSPNHSPKPRPAAAASNSFSNKLNGYKDRKGISRKEKLYAGISRNTASEHTAKATPVYESKRTAGYNYGLPLSSPPSPNKKQPDGQRISVCVRKRPLTHAECRRGESDVVTTPSGECVTVHESKEAVDLTQYILQHRFYFDHVFGEESSNEEVYRKTAYPLVQHMLNGGKATCFAYGQTGAGKTHTMLGSSPVVRPGLYALAVRDIFAQLSTTRTHSSLLVYVSFFEIYCGQLYDLLDHRKRLFAREDGQKVVHIAGLRHVRVDSVSSLLEVISQGTEERTQGMSGVNPLSSRSHALLQIQLRGPNQQIAGRMWFVDLAGSERASDTKEPDRQSRMEGAEINQSLLALKECIRSLDQEQSHTPFRQSKLTQVLKDSFIGDSMTCMIANISPCHLATEHTLNTLRYADRVKELRGQGGLRGGRKGKTIPSPKRNLSNGNTSRGGSSVATRGKSPPKKPKLGRQKKAFSPASPTSRLATEGAVLCSTPKKDRWGEETGAIARNGFGLEQITPIKGFLGTGDKRERSDGRIGGVSEDWREGTEAGFGHNRGKREKRRSLKARGEGEVRVKREDWRSAKVEGGGERRWAWMTMTGTEQADRVTGAGPAEVEASASGNCDSDVGEEGLNASNVPSDGLWSTEEQEGADGYDLVSTHSNNNSNSLFNHPPVDPTHQRAPAERPLSPPCEHTNTLLTHNKLSEHTRRTSNILPLPLRNVQQGVPSSSRKEKEPWFATNANRREYFNSQSATLPPRTPIAQNGRKIPAEPLNLSDNPAHTHNHPQVRAKTYVLAQGETSTDSLSYIMDPLSISLLDVDQQVATASFLQGEQNNTSLCLLEYEREEDKRRGAEKEHLTCAKMANKNVGNKDEEFRLSLLELPQAKTYCPMSETMAATNSEPRKNMCFATYEHCGIGTMTPPISEVMLASLQDHGNNQKLQTTPDIEVLDNKASASPPKPSTNASVQCSGNTGSPSSHNLPPEYAHDVPNSLAFSISTPQSESVPGQLNTLPKHFHTVHSNQGKNSNIALQPTVPTELKREENNSEMQIRPIIRLSMLEDLYHDQWRVVQAHWEQLEEMESLCRKEGTLLCQQPDMAFGEYVHKLGEIMERKARLGEDCKLTPGQSPLGWLNLTREATAEQIRLAQMIYDKNDADFEDKVKQLIEVTGKTQDECMVALHDCNEDVNRAINFLLESTSDTNSWETVGKKRSLGKEGGPSEIKESREKRGGEREASRGRGGSNRRGRGISRGREGRIEENGFEVAPGERGGDRGRRGRGRGAGGRGRGRAAAGNRFSSQGMGTFNPADYTANSGARQETWEGDGNEPAEGTGTWGGNLEDWTSEDWNEDLSETKVFTASSAPANHVTPGHNVDLTGLLPKAGVGVPGSVDSDLGAIVDGPSAEDLGQSLVFTNSHHNGRTATHSYAHATANSYAHAASAGTTYAHAALSSVLGSGFGSLNAPKHSPASDMRTPDQLNGPRLAKAQRVDNGPVTAQHLEMKLQPEPSAVLSQLAQRQQSSILSTTEPLGMSQLHAPQVPTPPGHESSMAPVRDGASPGMKLSGMEPPITEPPQRQLKTQRRRVPPPTKIPSSAVEMPGSADISGLNVQFGALDFGSEAASGSVDMAQAESVREQAPAQASAPAAMPVPTAVPTQQPQSSLFSKPGSMSEHMSSLPTLPSAVSDPSFPSPSLGLPSATPSPSLGLPSAATPPSSTAPTAASRVDNSGPRSLPPHLGFSQSKDVPSAAALTNGYSGMKTQSTQDTTSSTSRTVKTDSPIMTSDSGPSHHIPSPAVTPSHSTPIPSLSSHVTNTHSSGSALTTSSSLTISNEESSGSWQPPRLFIILQVAAQLPCSPTLPVKLLPTWPKECRLSWPTSTSWALVACSLLIRRSMGTKDLQMLQSRLPMDYYGVTFPGTTATMPGRDGLANNPYSGEATKFGRNDSSSPAPPTSLSTAGVQSQPQQAPQAGTQGQGQGQSQGQQTQNQAFLNPPLPPGYGYTGLPYYAGVPGVPSAFQYGPTVFVPPASAKQPAMGLANPSNQYHQQHQPSYGQHAYGTAFDDLSQAHGEYNKGGYGGSAQSQAKSAGSGPGKDDSTVKSVLEKAPGLSGSGTSGGVPDMGGSIYSKTQSFDKQGFHTGTPPPFSLPSALGGTGPLNPGGAPGYAPAPFLHILPPHQQPHSQLLHHHLTQDGQGGPGQRSQSSSMQQKTQGSKSSYGSSPYWAN</sequence>
<feature type="region of interest" description="Disordered" evidence="15">
    <location>
        <begin position="1165"/>
        <end position="1198"/>
    </location>
</feature>
<dbReference type="SUPFAM" id="SSF47769">
    <property type="entry name" value="SAM/Pointed domain"/>
    <property type="match status" value="1"/>
</dbReference>
<dbReference type="InterPro" id="IPR027417">
    <property type="entry name" value="P-loop_NTPase"/>
</dbReference>
<feature type="compositionally biased region" description="Basic and acidic residues" evidence="15">
    <location>
        <begin position="1434"/>
        <end position="1450"/>
    </location>
</feature>
<feature type="compositionally biased region" description="Low complexity" evidence="15">
    <location>
        <begin position="2363"/>
        <end position="2390"/>
    </location>
</feature>
<feature type="compositionally biased region" description="Polar residues" evidence="15">
    <location>
        <begin position="1176"/>
        <end position="1194"/>
    </location>
</feature>
<proteinExistence type="inferred from homology"/>
<feature type="region of interest" description="Disordered" evidence="15">
    <location>
        <begin position="2276"/>
        <end position="2432"/>
    </location>
</feature>
<evidence type="ECO:0000313" key="19">
    <source>
        <dbReference type="Proteomes" id="UP000424527"/>
    </source>
</evidence>
<feature type="region of interest" description="Disordered" evidence="15">
    <location>
        <begin position="2242"/>
        <end position="2264"/>
    </location>
</feature>
<dbReference type="InterPro" id="IPR051833">
    <property type="entry name" value="TC-DDR_regulator"/>
</dbReference>
<dbReference type="GO" id="GO:0061484">
    <property type="term" value="P:hematopoietic stem cell homeostasis"/>
    <property type="evidence" value="ECO:0007669"/>
    <property type="project" value="UniProtKB-ARBA"/>
</dbReference>
<dbReference type="EMBL" id="REGW02000009">
    <property type="protein sequence ID" value="KAE8292204.1"/>
    <property type="molecule type" value="Genomic_DNA"/>
</dbReference>
<dbReference type="FunFam" id="1.10.8.10:FF:000004">
    <property type="entry name" value="ubiquitin-associated protein 2-like isoform X1"/>
    <property type="match status" value="1"/>
</dbReference>
<evidence type="ECO:0000256" key="6">
    <source>
        <dbReference type="ARBA" id="ARBA00022490"/>
    </source>
</evidence>
<comment type="subcellular location">
    <subcellularLocation>
        <location evidence="2">Chromosome</location>
    </subcellularLocation>
    <subcellularLocation>
        <location evidence="3">Cytoplasm</location>
    </subcellularLocation>
    <subcellularLocation>
        <location evidence="1">Nucleus</location>
    </subcellularLocation>
</comment>
<evidence type="ECO:0000256" key="9">
    <source>
        <dbReference type="ARBA" id="ARBA00022741"/>
    </source>
</evidence>
<feature type="region of interest" description="Disordered" evidence="15">
    <location>
        <begin position="1743"/>
        <end position="1764"/>
    </location>
</feature>
<feature type="region of interest" description="Disordered" evidence="15">
    <location>
        <begin position="293"/>
        <end position="312"/>
    </location>
</feature>
<dbReference type="GO" id="GO:0005694">
    <property type="term" value="C:chromosome"/>
    <property type="evidence" value="ECO:0007669"/>
    <property type="project" value="UniProtKB-SubCell"/>
</dbReference>
<dbReference type="SMART" id="SM00165">
    <property type="entry name" value="UBA"/>
    <property type="match status" value="1"/>
</dbReference>
<feature type="region of interest" description="Disordered" evidence="15">
    <location>
        <begin position="2126"/>
        <end position="2204"/>
    </location>
</feature>
<accession>A0A6G0ILF3</accession>
<protein>
    <submittedName>
        <fullName evidence="18">Ubiquitin-associated protein 2</fullName>
    </submittedName>
</protein>
<evidence type="ECO:0000256" key="1">
    <source>
        <dbReference type="ARBA" id="ARBA00004123"/>
    </source>
</evidence>
<dbReference type="GO" id="GO:0005737">
    <property type="term" value="C:cytoplasm"/>
    <property type="evidence" value="ECO:0007669"/>
    <property type="project" value="UniProtKB-SubCell"/>
</dbReference>
<evidence type="ECO:0000256" key="2">
    <source>
        <dbReference type="ARBA" id="ARBA00004286"/>
    </source>
</evidence>
<dbReference type="InterPro" id="IPR019821">
    <property type="entry name" value="Kinesin_motor_CS"/>
</dbReference>
<keyword evidence="10 14" id="KW-0067">ATP-binding</keyword>
<dbReference type="InterPro" id="IPR022166">
    <property type="entry name" value="UBAP2/Lig"/>
</dbReference>
<keyword evidence="7" id="KW-0597">Phosphoprotein</keyword>